<protein>
    <submittedName>
        <fullName evidence="1">Reticulocalbin-1</fullName>
    </submittedName>
</protein>
<dbReference type="Proteomes" id="UP001152795">
    <property type="component" value="Unassembled WGS sequence"/>
</dbReference>
<dbReference type="GO" id="GO:0005783">
    <property type="term" value="C:endoplasmic reticulum"/>
    <property type="evidence" value="ECO:0007669"/>
    <property type="project" value="TreeGrafter"/>
</dbReference>
<dbReference type="InterPro" id="IPR011992">
    <property type="entry name" value="EF-hand-dom_pair"/>
</dbReference>
<evidence type="ECO:0000313" key="2">
    <source>
        <dbReference type="Proteomes" id="UP001152795"/>
    </source>
</evidence>
<dbReference type="PROSITE" id="PS00018">
    <property type="entry name" value="EF_HAND_1"/>
    <property type="match status" value="1"/>
</dbReference>
<dbReference type="PANTHER" id="PTHR10827">
    <property type="entry name" value="RETICULOCALBIN"/>
    <property type="match status" value="1"/>
</dbReference>
<dbReference type="OrthoDB" id="293868at2759"/>
<keyword evidence="2" id="KW-1185">Reference proteome</keyword>
<dbReference type="GO" id="GO:0005509">
    <property type="term" value="F:calcium ion binding"/>
    <property type="evidence" value="ECO:0007669"/>
    <property type="project" value="TreeGrafter"/>
</dbReference>
<organism evidence="1 2">
    <name type="scientific">Paramuricea clavata</name>
    <name type="common">Red gorgonian</name>
    <name type="synonym">Violescent sea-whip</name>
    <dbReference type="NCBI Taxonomy" id="317549"/>
    <lineage>
        <taxon>Eukaryota</taxon>
        <taxon>Metazoa</taxon>
        <taxon>Cnidaria</taxon>
        <taxon>Anthozoa</taxon>
        <taxon>Octocorallia</taxon>
        <taxon>Malacalcyonacea</taxon>
        <taxon>Plexauridae</taxon>
        <taxon>Paramuricea</taxon>
    </lineage>
</organism>
<accession>A0A6S7GZ60</accession>
<dbReference type="AlphaFoldDB" id="A0A6S7GZ60"/>
<proteinExistence type="predicted"/>
<sequence length="65" mass="7665">NEIKEWYFPTSYDIHENEADHLIGEADSNKDKVLTREEILDNFDVFVGSRATHWGETLKRNVEEL</sequence>
<feature type="non-terminal residue" evidence="1">
    <location>
        <position position="1"/>
    </location>
</feature>
<dbReference type="EMBL" id="CACRXK020003097">
    <property type="protein sequence ID" value="CAB3997433.1"/>
    <property type="molecule type" value="Genomic_DNA"/>
</dbReference>
<comment type="caution">
    <text evidence="1">The sequence shown here is derived from an EMBL/GenBank/DDBJ whole genome shotgun (WGS) entry which is preliminary data.</text>
</comment>
<evidence type="ECO:0000313" key="1">
    <source>
        <dbReference type="EMBL" id="CAB3997433.1"/>
    </source>
</evidence>
<dbReference type="InterPro" id="IPR018247">
    <property type="entry name" value="EF_Hand_1_Ca_BS"/>
</dbReference>
<dbReference type="PANTHER" id="PTHR10827:SF52">
    <property type="entry name" value="IP16409P"/>
    <property type="match status" value="1"/>
</dbReference>
<reference evidence="1" key="1">
    <citation type="submission" date="2020-04" db="EMBL/GenBank/DDBJ databases">
        <authorList>
            <person name="Alioto T."/>
            <person name="Alioto T."/>
            <person name="Gomez Garrido J."/>
        </authorList>
    </citation>
    <scope>NUCLEOTIDE SEQUENCE</scope>
    <source>
        <strain evidence="1">A484AB</strain>
    </source>
</reference>
<name>A0A6S7GZ60_PARCT</name>
<dbReference type="SUPFAM" id="SSF47473">
    <property type="entry name" value="EF-hand"/>
    <property type="match status" value="1"/>
</dbReference>
<gene>
    <name evidence="1" type="ORF">PACLA_8A014958</name>
</gene>